<dbReference type="EMBL" id="ML977197">
    <property type="protein sequence ID" value="KAF1981535.1"/>
    <property type="molecule type" value="Genomic_DNA"/>
</dbReference>
<organism evidence="3 4">
    <name type="scientific">Aulographum hederae CBS 113979</name>
    <dbReference type="NCBI Taxonomy" id="1176131"/>
    <lineage>
        <taxon>Eukaryota</taxon>
        <taxon>Fungi</taxon>
        <taxon>Dikarya</taxon>
        <taxon>Ascomycota</taxon>
        <taxon>Pezizomycotina</taxon>
        <taxon>Dothideomycetes</taxon>
        <taxon>Pleosporomycetidae</taxon>
        <taxon>Aulographales</taxon>
        <taxon>Aulographaceae</taxon>
    </lineage>
</organism>
<feature type="compositionally biased region" description="Basic and acidic residues" evidence="1">
    <location>
        <begin position="685"/>
        <end position="719"/>
    </location>
</feature>
<dbReference type="PROSITE" id="PS50097">
    <property type="entry name" value="BTB"/>
    <property type="match status" value="1"/>
</dbReference>
<feature type="domain" description="BTB" evidence="2">
    <location>
        <begin position="144"/>
        <end position="208"/>
    </location>
</feature>
<dbReference type="Proteomes" id="UP000800041">
    <property type="component" value="Unassembled WGS sequence"/>
</dbReference>
<protein>
    <recommendedName>
        <fullName evidence="2">BTB domain-containing protein</fullName>
    </recommendedName>
</protein>
<evidence type="ECO:0000313" key="4">
    <source>
        <dbReference type="Proteomes" id="UP000800041"/>
    </source>
</evidence>
<dbReference type="PANTHER" id="PTHR47369">
    <property type="entry name" value="BTB/POZ DOMAIN-CONTAINING PROTEIN"/>
    <property type="match status" value="1"/>
</dbReference>
<evidence type="ECO:0000313" key="3">
    <source>
        <dbReference type="EMBL" id="KAF1981535.1"/>
    </source>
</evidence>
<dbReference type="PANTHER" id="PTHR47369:SF1">
    <property type="entry name" value="BTB_POZ DOMAIN-CONTAINING PROTEIN"/>
    <property type="match status" value="1"/>
</dbReference>
<sequence>MRRSPVNVQSLSSAPVATPSSSNGSVRPLSTLSNIATPSTRRSARFDDDGLSLSNSSITQVEKDADDPTTPVGRSTHDANEYTTPRTLTRLLGADLVTSPDGGRGMEHAHRNGNESLIRRSLLNETASLPDHLYTRGLLGGRHSDITIIAFGHRYALHRLILDRAPFFCNALSDPWVESTVREVPLHPVEIDANITQTSFELALKRLYGCGSSEEEDTESVGLFAVGCWLEMQDLVESSIDSILRQMKTETLGALVRLVTAQYYGRAGERILASAKAMLCRDGWEMPLRYWDGLPGDIIREIVGGDGFFVPGEWDRWVLAKRLLDRRLKQRAIEAGLMDPTTKEKVKAPDSLGFMAVRFDGVYRQNSVVAGRGTPDSHHAWLALYTHPDIEPLLVLLDEGIHYIHLDFEQLQYIRQAKDSLGLPVMPERVITNALWMAMELRQKVMNARDLDMELGLSMPSEEQAEYTPRSSQAESDTSSSKGKQKQIDTVTDSTDESDEMESGSWDANGRPRKFWIPSTDCNIVMGGNAEPVVTTSQAFQRHASRLSATIQPEDAQWASDFASSPSNNADTLLSRTPPSSQRPGSSADTANQHPQSVAYTHFPPFRFAAEFPNPRLLKEKKRVYSRTVFYAGSLWNIYIQKVRSNKNPQLGVYLHRAKEREAEEVISSNGSAGAGLTPGSTGSVDERIGLLEREMLLRSERRERRQSRREVPARDSSRTHLTQAIDPADAGADSSGSAGDVDTGSRLSGSALSSRRQMQQERDHRMAEDRGSLGGGEGLLLSTFPFPPDSDEDDEEEDLFPPSYIAPSSRESYISYGNSSHHRTPTSSSASASTLLHKAHHSQQQRPQLTRTPTMPSYVDARPTIKTYFKIYSPSKGGRLLSVYESAPDRFNFSQSWGWKSSTLMLDEGLMDDGGIGGSGLGMGGSDGPRGEGRLRFMVVIGNL</sequence>
<dbReference type="InterPro" id="IPR011333">
    <property type="entry name" value="SKP1/BTB/POZ_sf"/>
</dbReference>
<feature type="compositionally biased region" description="Low complexity" evidence="1">
    <location>
        <begin position="845"/>
        <end position="855"/>
    </location>
</feature>
<feature type="region of interest" description="Disordered" evidence="1">
    <location>
        <begin position="665"/>
        <end position="858"/>
    </location>
</feature>
<reference evidence="3" key="1">
    <citation type="journal article" date="2020" name="Stud. Mycol.">
        <title>101 Dothideomycetes genomes: a test case for predicting lifestyles and emergence of pathogens.</title>
        <authorList>
            <person name="Haridas S."/>
            <person name="Albert R."/>
            <person name="Binder M."/>
            <person name="Bloem J."/>
            <person name="Labutti K."/>
            <person name="Salamov A."/>
            <person name="Andreopoulos B."/>
            <person name="Baker S."/>
            <person name="Barry K."/>
            <person name="Bills G."/>
            <person name="Bluhm B."/>
            <person name="Cannon C."/>
            <person name="Castanera R."/>
            <person name="Culley D."/>
            <person name="Daum C."/>
            <person name="Ezra D."/>
            <person name="Gonzalez J."/>
            <person name="Henrissat B."/>
            <person name="Kuo A."/>
            <person name="Liang C."/>
            <person name="Lipzen A."/>
            <person name="Lutzoni F."/>
            <person name="Magnuson J."/>
            <person name="Mondo S."/>
            <person name="Nolan M."/>
            <person name="Ohm R."/>
            <person name="Pangilinan J."/>
            <person name="Park H.-J."/>
            <person name="Ramirez L."/>
            <person name="Alfaro M."/>
            <person name="Sun H."/>
            <person name="Tritt A."/>
            <person name="Yoshinaga Y."/>
            <person name="Zwiers L.-H."/>
            <person name="Turgeon B."/>
            <person name="Goodwin S."/>
            <person name="Spatafora J."/>
            <person name="Crous P."/>
            <person name="Grigoriev I."/>
        </authorList>
    </citation>
    <scope>NUCLEOTIDE SEQUENCE</scope>
    <source>
        <strain evidence="3">CBS 113979</strain>
    </source>
</reference>
<proteinExistence type="predicted"/>
<feature type="compositionally biased region" description="Acidic residues" evidence="1">
    <location>
        <begin position="790"/>
        <end position="800"/>
    </location>
</feature>
<dbReference type="OrthoDB" id="6359943at2759"/>
<dbReference type="SUPFAM" id="SSF54695">
    <property type="entry name" value="POZ domain"/>
    <property type="match status" value="1"/>
</dbReference>
<feature type="compositionally biased region" description="Low complexity" evidence="1">
    <location>
        <begin position="729"/>
        <end position="757"/>
    </location>
</feature>
<evidence type="ECO:0000256" key="1">
    <source>
        <dbReference type="SAM" id="MobiDB-lite"/>
    </source>
</evidence>
<feature type="region of interest" description="Disordered" evidence="1">
    <location>
        <begin position="560"/>
        <end position="594"/>
    </location>
</feature>
<name>A0A6G1GKS2_9PEZI</name>
<feature type="compositionally biased region" description="Basic and acidic residues" evidence="1">
    <location>
        <begin position="759"/>
        <end position="772"/>
    </location>
</feature>
<dbReference type="AlphaFoldDB" id="A0A6G1GKS2"/>
<dbReference type="Gene3D" id="3.30.710.10">
    <property type="entry name" value="Potassium Channel Kv1.1, Chain A"/>
    <property type="match status" value="1"/>
</dbReference>
<dbReference type="InterPro" id="IPR000210">
    <property type="entry name" value="BTB/POZ_dom"/>
</dbReference>
<gene>
    <name evidence="3" type="ORF">K402DRAFT_342235</name>
</gene>
<feature type="compositionally biased region" description="Polar residues" evidence="1">
    <location>
        <begin position="562"/>
        <end position="594"/>
    </location>
</feature>
<feature type="compositionally biased region" description="Low complexity" evidence="1">
    <location>
        <begin position="826"/>
        <end position="837"/>
    </location>
</feature>
<accession>A0A6G1GKS2</accession>
<feature type="region of interest" description="Disordered" evidence="1">
    <location>
        <begin position="461"/>
        <end position="512"/>
    </location>
</feature>
<feature type="compositionally biased region" description="Polar residues" evidence="1">
    <location>
        <begin position="810"/>
        <end position="819"/>
    </location>
</feature>
<feature type="compositionally biased region" description="Polar residues" evidence="1">
    <location>
        <begin position="469"/>
        <end position="482"/>
    </location>
</feature>
<feature type="region of interest" description="Disordered" evidence="1">
    <location>
        <begin position="1"/>
        <end position="81"/>
    </location>
</feature>
<feature type="compositionally biased region" description="Polar residues" evidence="1">
    <location>
        <begin position="1"/>
        <end position="41"/>
    </location>
</feature>
<evidence type="ECO:0000259" key="2">
    <source>
        <dbReference type="PROSITE" id="PS50097"/>
    </source>
</evidence>
<keyword evidence="4" id="KW-1185">Reference proteome</keyword>